<protein>
    <recommendedName>
        <fullName evidence="2">PNPLA domain-containing protein</fullName>
    </recommendedName>
</protein>
<dbReference type="Pfam" id="PF01734">
    <property type="entry name" value="Patatin"/>
    <property type="match status" value="1"/>
</dbReference>
<accession>A0ABQ2QEJ2</accession>
<evidence type="ECO:0000313" key="4">
    <source>
        <dbReference type="Proteomes" id="UP000654004"/>
    </source>
</evidence>
<dbReference type="RefSeq" id="WP_188952959.1">
    <property type="nucleotide sequence ID" value="NZ_BMQW01000001.1"/>
</dbReference>
<proteinExistence type="predicted"/>
<dbReference type="EMBL" id="BMQW01000001">
    <property type="protein sequence ID" value="GGP75629.1"/>
    <property type="molecule type" value="Genomic_DNA"/>
</dbReference>
<name>A0ABQ2QEJ2_9GAMM</name>
<organism evidence="3 4">
    <name type="scientific">Shewanella ulleungensis</name>
    <dbReference type="NCBI Taxonomy" id="2282699"/>
    <lineage>
        <taxon>Bacteria</taxon>
        <taxon>Pseudomonadati</taxon>
        <taxon>Pseudomonadota</taxon>
        <taxon>Gammaproteobacteria</taxon>
        <taxon>Alteromonadales</taxon>
        <taxon>Shewanellaceae</taxon>
        <taxon>Shewanella</taxon>
    </lineage>
</organism>
<dbReference type="Proteomes" id="UP000654004">
    <property type="component" value="Unassembled WGS sequence"/>
</dbReference>
<reference evidence="4" key="1">
    <citation type="journal article" date="2019" name="Int. J. Syst. Evol. Microbiol.">
        <title>The Global Catalogue of Microorganisms (GCM) 10K type strain sequencing project: providing services to taxonomists for standard genome sequencing and annotation.</title>
        <authorList>
            <consortium name="The Broad Institute Genomics Platform"/>
            <consortium name="The Broad Institute Genome Sequencing Center for Infectious Disease"/>
            <person name="Wu L."/>
            <person name="Ma J."/>
        </authorList>
    </citation>
    <scope>NUCLEOTIDE SEQUENCE [LARGE SCALE GENOMIC DNA]</scope>
    <source>
        <strain evidence="4">JCM 32305</strain>
    </source>
</reference>
<comment type="caution">
    <text evidence="3">The sequence shown here is derived from an EMBL/GenBank/DDBJ whole genome shotgun (WGS) entry which is preliminary data.</text>
</comment>
<evidence type="ECO:0000256" key="1">
    <source>
        <dbReference type="ARBA" id="ARBA00023098"/>
    </source>
</evidence>
<evidence type="ECO:0000259" key="2">
    <source>
        <dbReference type="Pfam" id="PF01734"/>
    </source>
</evidence>
<dbReference type="InterPro" id="IPR002641">
    <property type="entry name" value="PNPLA_dom"/>
</dbReference>
<evidence type="ECO:0000313" key="3">
    <source>
        <dbReference type="EMBL" id="GGP75629.1"/>
    </source>
</evidence>
<dbReference type="InterPro" id="IPR016035">
    <property type="entry name" value="Acyl_Trfase/lysoPLipase"/>
</dbReference>
<sequence>MLEIYAGDSALKTIQQDGFSPELFSSFLGASGGPKWFTLFGLDKYLFGEFFKGRQQPLNLIGSSAGAFRAACFAQNDPVAAIERLAKNYSETVYSNDKKPQPLEITTKAFELLEVLFGATGADEIINNPVFKAHFIVAKCNGLVASESKLKQGVGLANSFVRNSMSRPLLKSQYQRFIFQHNQSDLVINDPDSIPTTAVSLSEQNIKRALLASGSIPMVMQGIKDIPDCPPGMYRDGGIIDYHFDFDIQNKGLTLYPHFSSTLKAGWFDKNLSRKVRLQHYDKTVLLCPSAEFVASLPYQKIPDRSDFIEMKPAQRLKYWQQVFVESEKLALHFKHFYRNQDINSIKHINQLHD</sequence>
<keyword evidence="4" id="KW-1185">Reference proteome</keyword>
<feature type="domain" description="PNPLA" evidence="2">
    <location>
        <begin position="54"/>
        <end position="241"/>
    </location>
</feature>
<keyword evidence="1" id="KW-0443">Lipid metabolism</keyword>
<gene>
    <name evidence="3" type="ORF">GCM10009410_04780</name>
</gene>
<dbReference type="SUPFAM" id="SSF52151">
    <property type="entry name" value="FabD/lysophospholipase-like"/>
    <property type="match status" value="1"/>
</dbReference>